<dbReference type="AlphaFoldDB" id="A0A8J8MPB9"/>
<evidence type="ECO:0000313" key="2">
    <source>
        <dbReference type="EMBL" id="QUI25144.1"/>
    </source>
</evidence>
<keyword evidence="1" id="KW-0732">Signal</keyword>
<evidence type="ECO:0000256" key="1">
    <source>
        <dbReference type="SAM" id="SignalP"/>
    </source>
</evidence>
<sequence>MNIKKGIITGAMALLLGASSLTNVYAEPDKQANNMAIMMDTEWNFEIFSQSFKKDISKEELKKAQGLFDKATKLEEDASTYWEQLYALDVFGETKWGTIEHNMACETIIPDMSFEEFAKIFKKDVKAEDLKKAEELFDKANALDKEEKYEEAAKVWDDFYALDLFKDFNVSYYIAVTPTFEEFAKAFKKDVTPEVKKEAKAIYEKILQLEKEEKYDEVKDLWDSLYKLDLFEGTVAFTNKAVVTDLKKDGKEADIQNAEVVFNQPLIVEKAGDYTVSAGKLKAVDNLNVVTIESVLVNEDMEIISLDDLDKLNKVEVDDYHVYMTNATVPYEHPTFDAFAKDFKKDVKPEILKQAKTLYEKAVAAEKEAMETWQQLEEMDLYPKAVEYTEEQTEE</sequence>
<dbReference type="EMBL" id="CP058649">
    <property type="protein sequence ID" value="QUI25144.1"/>
    <property type="molecule type" value="Genomic_DNA"/>
</dbReference>
<reference evidence="2" key="1">
    <citation type="submission" date="2020-07" db="EMBL/GenBank/DDBJ databases">
        <title>Vallitalea pronyensis genome.</title>
        <authorList>
            <person name="Postec A."/>
        </authorList>
    </citation>
    <scope>NUCLEOTIDE SEQUENCE</scope>
    <source>
        <strain evidence="2">FatNI3</strain>
    </source>
</reference>
<dbReference type="Proteomes" id="UP000683246">
    <property type="component" value="Chromosome"/>
</dbReference>
<organism evidence="2 3">
    <name type="scientific">Vallitalea pronyensis</name>
    <dbReference type="NCBI Taxonomy" id="1348613"/>
    <lineage>
        <taxon>Bacteria</taxon>
        <taxon>Bacillati</taxon>
        <taxon>Bacillota</taxon>
        <taxon>Clostridia</taxon>
        <taxon>Lachnospirales</taxon>
        <taxon>Vallitaleaceae</taxon>
        <taxon>Vallitalea</taxon>
    </lineage>
</organism>
<proteinExistence type="predicted"/>
<accession>A0A8J8MPB9</accession>
<gene>
    <name evidence="2" type="ORF">HZI73_23865</name>
</gene>
<keyword evidence="3" id="KW-1185">Reference proteome</keyword>
<feature type="signal peptide" evidence="1">
    <location>
        <begin position="1"/>
        <end position="26"/>
    </location>
</feature>
<name>A0A8J8MPB9_9FIRM</name>
<dbReference type="KEGG" id="vpy:HZI73_23865"/>
<protein>
    <submittedName>
        <fullName evidence="2">Uncharacterized protein</fullName>
    </submittedName>
</protein>
<dbReference type="RefSeq" id="WP_212695844.1">
    <property type="nucleotide sequence ID" value="NZ_CP058649.1"/>
</dbReference>
<evidence type="ECO:0000313" key="3">
    <source>
        <dbReference type="Proteomes" id="UP000683246"/>
    </source>
</evidence>
<feature type="chain" id="PRO_5035296778" evidence="1">
    <location>
        <begin position="27"/>
        <end position="395"/>
    </location>
</feature>